<dbReference type="RefSeq" id="WP_073339532.1">
    <property type="nucleotide sequence ID" value="NZ_FQXM01000021.1"/>
</dbReference>
<dbReference type="InterPro" id="IPR027417">
    <property type="entry name" value="P-loop_NTPase"/>
</dbReference>
<keyword evidence="2" id="KW-0813">Transport</keyword>
<dbReference type="AlphaFoldDB" id="A0A1M5WXB8"/>
<keyword evidence="4 6" id="KW-0067">ATP-binding</keyword>
<dbReference type="EMBL" id="FQXM01000021">
    <property type="protein sequence ID" value="SHH92239.1"/>
    <property type="molecule type" value="Genomic_DNA"/>
</dbReference>
<evidence type="ECO:0000313" key="7">
    <source>
        <dbReference type="Proteomes" id="UP000184447"/>
    </source>
</evidence>
<name>A0A1M5WXB8_9CLOT</name>
<dbReference type="CDD" id="cd03230">
    <property type="entry name" value="ABC_DR_subfamily_A"/>
    <property type="match status" value="1"/>
</dbReference>
<keyword evidence="3" id="KW-0547">Nucleotide-binding</keyword>
<dbReference type="STRING" id="1121316.SAMN02745207_03195"/>
<reference evidence="6 7" key="1">
    <citation type="submission" date="2016-11" db="EMBL/GenBank/DDBJ databases">
        <authorList>
            <person name="Jaros S."/>
            <person name="Januszkiewicz K."/>
            <person name="Wedrychowicz H."/>
        </authorList>
    </citation>
    <scope>NUCLEOTIDE SEQUENCE [LARGE SCALE GENOMIC DNA]</scope>
    <source>
        <strain evidence="6 7">DSM 8605</strain>
    </source>
</reference>
<gene>
    <name evidence="6" type="ORF">SAMN02745207_03195</name>
</gene>
<dbReference type="Pfam" id="PF00005">
    <property type="entry name" value="ABC_tran"/>
    <property type="match status" value="1"/>
</dbReference>
<dbReference type="GO" id="GO:0005524">
    <property type="term" value="F:ATP binding"/>
    <property type="evidence" value="ECO:0007669"/>
    <property type="project" value="UniProtKB-KW"/>
</dbReference>
<dbReference type="Proteomes" id="UP000184447">
    <property type="component" value="Unassembled WGS sequence"/>
</dbReference>
<dbReference type="GO" id="GO:0016887">
    <property type="term" value="F:ATP hydrolysis activity"/>
    <property type="evidence" value="ECO:0007669"/>
    <property type="project" value="InterPro"/>
</dbReference>
<dbReference type="OrthoDB" id="9804819at2"/>
<dbReference type="PROSITE" id="PS50893">
    <property type="entry name" value="ABC_TRANSPORTER_2"/>
    <property type="match status" value="1"/>
</dbReference>
<evidence type="ECO:0000256" key="3">
    <source>
        <dbReference type="ARBA" id="ARBA00022741"/>
    </source>
</evidence>
<sequence length="316" mass="36103">MIQAKKLTKIYKNGFKAVDNLNLTIEEGDIYGFLGPNGAGKTTTIRMLTGLLNPSEGEVIINGMKVRENNLEIKKVIGVLPESHGYYDWMTAYEYLIYFYKLFDSKNSNAHQHVTYLLDKVGLSKRSHTLIGQFSRGMKQRLGLAKTLINQPKVVFLDEPTLGLDPTGQRDIHELIKELNRSMNITVFITSHLLKDIEVLCNKVAIVKNGKLIEEDTILNLQQKHSPKEIIHIRTSKDEKAKMIIEKMNLAENVKITEEGIRIILQKDALSDQIKQEIVQSLFLEKLDIYEITKYKTTVEDIFLKLVTDSNEKVVK</sequence>
<evidence type="ECO:0000313" key="6">
    <source>
        <dbReference type="EMBL" id="SHH92239.1"/>
    </source>
</evidence>
<dbReference type="InterPro" id="IPR003439">
    <property type="entry name" value="ABC_transporter-like_ATP-bd"/>
</dbReference>
<dbReference type="SMART" id="SM00382">
    <property type="entry name" value="AAA"/>
    <property type="match status" value="1"/>
</dbReference>
<dbReference type="Gene3D" id="3.40.50.300">
    <property type="entry name" value="P-loop containing nucleotide triphosphate hydrolases"/>
    <property type="match status" value="1"/>
</dbReference>
<keyword evidence="7" id="KW-1185">Reference proteome</keyword>
<proteinExistence type="inferred from homology"/>
<comment type="similarity">
    <text evidence="1">Belongs to the ABC transporter superfamily.</text>
</comment>
<dbReference type="InterPro" id="IPR003593">
    <property type="entry name" value="AAA+_ATPase"/>
</dbReference>
<protein>
    <submittedName>
        <fullName evidence="6">ABC-2 type transport system ATP-binding protein</fullName>
    </submittedName>
</protein>
<dbReference type="PANTHER" id="PTHR43335:SF4">
    <property type="entry name" value="ABC TRANSPORTER, ATP-BINDING PROTEIN"/>
    <property type="match status" value="1"/>
</dbReference>
<evidence type="ECO:0000259" key="5">
    <source>
        <dbReference type="PROSITE" id="PS50893"/>
    </source>
</evidence>
<evidence type="ECO:0000256" key="1">
    <source>
        <dbReference type="ARBA" id="ARBA00005417"/>
    </source>
</evidence>
<dbReference type="SUPFAM" id="SSF52540">
    <property type="entry name" value="P-loop containing nucleoside triphosphate hydrolases"/>
    <property type="match status" value="1"/>
</dbReference>
<feature type="domain" description="ABC transporter" evidence="5">
    <location>
        <begin position="2"/>
        <end position="234"/>
    </location>
</feature>
<dbReference type="PANTHER" id="PTHR43335">
    <property type="entry name" value="ABC TRANSPORTER, ATP-BINDING PROTEIN"/>
    <property type="match status" value="1"/>
</dbReference>
<accession>A0A1M5WXB8</accession>
<evidence type="ECO:0000256" key="2">
    <source>
        <dbReference type="ARBA" id="ARBA00022448"/>
    </source>
</evidence>
<organism evidence="6 7">
    <name type="scientific">Clostridium grantii DSM 8605</name>
    <dbReference type="NCBI Taxonomy" id="1121316"/>
    <lineage>
        <taxon>Bacteria</taxon>
        <taxon>Bacillati</taxon>
        <taxon>Bacillota</taxon>
        <taxon>Clostridia</taxon>
        <taxon>Eubacteriales</taxon>
        <taxon>Clostridiaceae</taxon>
        <taxon>Clostridium</taxon>
    </lineage>
</organism>
<evidence type="ECO:0000256" key="4">
    <source>
        <dbReference type="ARBA" id="ARBA00022840"/>
    </source>
</evidence>